<sequence length="147" mass="16777">VKMLPLLNPANRSAIDSFFDSSLSSFLYPQFKNRTHTLGFSNMIIDLFEDDDNFTLKADLPGVDPSEVQIQLEKDYLEIEVSNKKPVQDEEVIKLLINERLNTRMKRAIKLPKPVDSDKAKSSYKDGVLEIVLPKSERTQIKVIPVN</sequence>
<dbReference type="PANTHER" id="PTHR11527">
    <property type="entry name" value="HEAT-SHOCK PROTEIN 20 FAMILY MEMBER"/>
    <property type="match status" value="1"/>
</dbReference>
<dbReference type="PROSITE" id="PS51203">
    <property type="entry name" value="CS"/>
    <property type="match status" value="1"/>
</dbReference>
<dbReference type="InterPro" id="IPR007052">
    <property type="entry name" value="CS_dom"/>
</dbReference>
<dbReference type="CDD" id="cd06464">
    <property type="entry name" value="ACD_sHsps-like"/>
    <property type="match status" value="1"/>
</dbReference>
<protein>
    <submittedName>
        <fullName evidence="3">Uncharacterized protein</fullName>
    </submittedName>
</protein>
<evidence type="ECO:0000259" key="2">
    <source>
        <dbReference type="PROSITE" id="PS51203"/>
    </source>
</evidence>
<dbReference type="Gene3D" id="2.60.40.790">
    <property type="match status" value="1"/>
</dbReference>
<reference evidence="3" key="1">
    <citation type="submission" date="2018-05" db="EMBL/GenBank/DDBJ databases">
        <authorList>
            <person name="Lanie J.A."/>
            <person name="Ng W.-L."/>
            <person name="Kazmierczak K.M."/>
            <person name="Andrzejewski T.M."/>
            <person name="Davidsen T.M."/>
            <person name="Wayne K.J."/>
            <person name="Tettelin H."/>
            <person name="Glass J.I."/>
            <person name="Rusch D."/>
            <person name="Podicherti R."/>
            <person name="Tsui H.-C.T."/>
            <person name="Winkler M.E."/>
        </authorList>
    </citation>
    <scope>NUCLEOTIDE SEQUENCE</scope>
</reference>
<feature type="domain" description="CS" evidence="2">
    <location>
        <begin position="40"/>
        <end position="147"/>
    </location>
</feature>
<dbReference type="InterPro" id="IPR008978">
    <property type="entry name" value="HSP20-like_chaperone"/>
</dbReference>
<evidence type="ECO:0000259" key="1">
    <source>
        <dbReference type="PROSITE" id="PS01031"/>
    </source>
</evidence>
<gene>
    <name evidence="3" type="ORF">METZ01_LOCUS49035</name>
</gene>
<dbReference type="SUPFAM" id="SSF49764">
    <property type="entry name" value="HSP20-like chaperones"/>
    <property type="match status" value="1"/>
</dbReference>
<feature type="non-terminal residue" evidence="3">
    <location>
        <position position="1"/>
    </location>
</feature>
<dbReference type="AlphaFoldDB" id="A0A381RYH1"/>
<accession>A0A381RYH1</accession>
<name>A0A381RYH1_9ZZZZ</name>
<evidence type="ECO:0000313" key="3">
    <source>
        <dbReference type="EMBL" id="SUZ96181.1"/>
    </source>
</evidence>
<proteinExistence type="predicted"/>
<organism evidence="3">
    <name type="scientific">marine metagenome</name>
    <dbReference type="NCBI Taxonomy" id="408172"/>
    <lineage>
        <taxon>unclassified sequences</taxon>
        <taxon>metagenomes</taxon>
        <taxon>ecological metagenomes</taxon>
    </lineage>
</organism>
<feature type="domain" description="SHSP" evidence="1">
    <location>
        <begin position="34"/>
        <end position="147"/>
    </location>
</feature>
<dbReference type="InterPro" id="IPR002068">
    <property type="entry name" value="A-crystallin/Hsp20_dom"/>
</dbReference>
<dbReference type="Pfam" id="PF00011">
    <property type="entry name" value="HSP20"/>
    <property type="match status" value="1"/>
</dbReference>
<dbReference type="PROSITE" id="PS01031">
    <property type="entry name" value="SHSP"/>
    <property type="match status" value="1"/>
</dbReference>
<dbReference type="InterPro" id="IPR031107">
    <property type="entry name" value="Small_HSP"/>
</dbReference>
<dbReference type="EMBL" id="UINC01002390">
    <property type="protein sequence ID" value="SUZ96181.1"/>
    <property type="molecule type" value="Genomic_DNA"/>
</dbReference>